<evidence type="ECO:0000256" key="7">
    <source>
        <dbReference type="ARBA" id="ARBA00022801"/>
    </source>
</evidence>
<evidence type="ECO:0000259" key="9">
    <source>
        <dbReference type="PROSITE" id="PS50879"/>
    </source>
</evidence>
<evidence type="ECO:0000256" key="4">
    <source>
        <dbReference type="ARBA" id="ARBA00022722"/>
    </source>
</evidence>
<evidence type="ECO:0000256" key="5">
    <source>
        <dbReference type="ARBA" id="ARBA00022723"/>
    </source>
</evidence>
<organism evidence="10 11">
    <name type="scientific">Penicillium angulare</name>
    <dbReference type="NCBI Taxonomy" id="116970"/>
    <lineage>
        <taxon>Eukaryota</taxon>
        <taxon>Fungi</taxon>
        <taxon>Dikarya</taxon>
        <taxon>Ascomycota</taxon>
        <taxon>Pezizomycotina</taxon>
        <taxon>Eurotiomycetes</taxon>
        <taxon>Eurotiomycetidae</taxon>
        <taxon>Eurotiales</taxon>
        <taxon>Aspergillaceae</taxon>
        <taxon>Penicillium</taxon>
    </lineage>
</organism>
<keyword evidence="6" id="KW-0255">Endonuclease</keyword>
<evidence type="ECO:0000256" key="1">
    <source>
        <dbReference type="ARBA" id="ARBA00000077"/>
    </source>
</evidence>
<dbReference type="EC" id="3.1.26.4" evidence="3"/>
<keyword evidence="7" id="KW-0378">Hydrolase</keyword>
<dbReference type="GO" id="GO:0004523">
    <property type="term" value="F:RNA-DNA hybrid ribonuclease activity"/>
    <property type="evidence" value="ECO:0007669"/>
    <property type="project" value="UniProtKB-EC"/>
</dbReference>
<dbReference type="OrthoDB" id="245563at2759"/>
<feature type="compositionally biased region" description="Basic residues" evidence="8">
    <location>
        <begin position="263"/>
        <end position="276"/>
    </location>
</feature>
<feature type="domain" description="RNase H type-1" evidence="9">
    <location>
        <begin position="79"/>
        <end position="239"/>
    </location>
</feature>
<dbReference type="GO" id="GO:0003676">
    <property type="term" value="F:nucleic acid binding"/>
    <property type="evidence" value="ECO:0007669"/>
    <property type="project" value="InterPro"/>
</dbReference>
<keyword evidence="11" id="KW-1185">Reference proteome</keyword>
<evidence type="ECO:0000313" key="11">
    <source>
        <dbReference type="Proteomes" id="UP001149165"/>
    </source>
</evidence>
<keyword evidence="4" id="KW-0540">Nuclease</keyword>
<comment type="caution">
    <text evidence="10">The sequence shown here is derived from an EMBL/GenBank/DDBJ whole genome shotgun (WGS) entry which is preliminary data.</text>
</comment>
<dbReference type="EMBL" id="JAPQKH010000007">
    <property type="protein sequence ID" value="KAJ5088253.1"/>
    <property type="molecule type" value="Genomic_DNA"/>
</dbReference>
<reference evidence="10" key="2">
    <citation type="journal article" date="2023" name="IMA Fungus">
        <title>Comparative genomic study of the Penicillium genus elucidates a diverse pangenome and 15 lateral gene transfer events.</title>
        <authorList>
            <person name="Petersen C."/>
            <person name="Sorensen T."/>
            <person name="Nielsen M.R."/>
            <person name="Sondergaard T.E."/>
            <person name="Sorensen J.L."/>
            <person name="Fitzpatrick D.A."/>
            <person name="Frisvad J.C."/>
            <person name="Nielsen K.L."/>
        </authorList>
    </citation>
    <scope>NUCLEOTIDE SEQUENCE</scope>
    <source>
        <strain evidence="10">IBT 30069</strain>
    </source>
</reference>
<evidence type="ECO:0000256" key="2">
    <source>
        <dbReference type="ARBA" id="ARBA00005300"/>
    </source>
</evidence>
<evidence type="ECO:0000256" key="6">
    <source>
        <dbReference type="ARBA" id="ARBA00022759"/>
    </source>
</evidence>
<evidence type="ECO:0000313" key="10">
    <source>
        <dbReference type="EMBL" id="KAJ5088253.1"/>
    </source>
</evidence>
<dbReference type="Gene3D" id="3.30.420.10">
    <property type="entry name" value="Ribonuclease H-like superfamily/Ribonuclease H"/>
    <property type="match status" value="1"/>
</dbReference>
<feature type="region of interest" description="Disordered" evidence="8">
    <location>
        <begin position="242"/>
        <end position="276"/>
    </location>
</feature>
<name>A0A9W9EUM1_9EURO</name>
<accession>A0A9W9EUM1</accession>
<dbReference type="InterPro" id="IPR012337">
    <property type="entry name" value="RNaseH-like_sf"/>
</dbReference>
<dbReference type="GO" id="GO:0043137">
    <property type="term" value="P:DNA replication, removal of RNA primer"/>
    <property type="evidence" value="ECO:0007669"/>
    <property type="project" value="TreeGrafter"/>
</dbReference>
<comment type="similarity">
    <text evidence="2">Belongs to the RNase H family.</text>
</comment>
<keyword evidence="5" id="KW-0479">Metal-binding</keyword>
<dbReference type="GO" id="GO:0046872">
    <property type="term" value="F:metal ion binding"/>
    <property type="evidence" value="ECO:0007669"/>
    <property type="project" value="UniProtKB-KW"/>
</dbReference>
<dbReference type="Proteomes" id="UP001149165">
    <property type="component" value="Unassembled WGS sequence"/>
</dbReference>
<dbReference type="PANTHER" id="PTHR10642">
    <property type="entry name" value="RIBONUCLEASE H1"/>
    <property type="match status" value="1"/>
</dbReference>
<dbReference type="PROSITE" id="PS50879">
    <property type="entry name" value="RNASE_H_1"/>
    <property type="match status" value="1"/>
</dbReference>
<reference evidence="10" key="1">
    <citation type="submission" date="2022-11" db="EMBL/GenBank/DDBJ databases">
        <authorList>
            <person name="Petersen C."/>
        </authorList>
    </citation>
    <scope>NUCLEOTIDE SEQUENCE</scope>
    <source>
        <strain evidence="10">IBT 30069</strain>
    </source>
</reference>
<comment type="catalytic activity">
    <reaction evidence="1">
        <text>Endonucleolytic cleavage to 5'-phosphomonoester.</text>
        <dbReference type="EC" id="3.1.26.4"/>
    </reaction>
</comment>
<dbReference type="SUPFAM" id="SSF53098">
    <property type="entry name" value="Ribonuclease H-like"/>
    <property type="match status" value="1"/>
</dbReference>
<sequence>MSRPLQIEGCGTAHSPPAHPPIIKDENGEEPPMNRLFDPTVYPKSFKPAEMTVSWDGWTLLACPDSQVQCASCKNHPFHRGCVVIGVSAKCLNNSEPPKCAIGVFYGMKNVLNVASEIKEAPFTEQVAILRACIIALTHIISNCQVTKPKKGNEMAFPLHTVVIRSDSPYLVQGVTEWMPKWKLNGWKTAKGQPVANESMWRLIDVWIRQLEPEVLVQFWHVPKNINFPASYLTLYGLHGPKDSDGSSPGFMKLTDSSEKKEKSNKKKGNKKQSRD</sequence>
<evidence type="ECO:0000256" key="3">
    <source>
        <dbReference type="ARBA" id="ARBA00012180"/>
    </source>
</evidence>
<proteinExistence type="inferred from homology"/>
<dbReference type="InterPro" id="IPR050092">
    <property type="entry name" value="RNase_H"/>
</dbReference>
<dbReference type="Pfam" id="PF00075">
    <property type="entry name" value="RNase_H"/>
    <property type="match status" value="1"/>
</dbReference>
<dbReference type="PANTHER" id="PTHR10642:SF26">
    <property type="entry name" value="RIBONUCLEASE H1"/>
    <property type="match status" value="1"/>
</dbReference>
<dbReference type="InterPro" id="IPR036397">
    <property type="entry name" value="RNaseH_sf"/>
</dbReference>
<evidence type="ECO:0000256" key="8">
    <source>
        <dbReference type="SAM" id="MobiDB-lite"/>
    </source>
</evidence>
<protein>
    <recommendedName>
        <fullName evidence="3">ribonuclease H</fullName>
        <ecNumber evidence="3">3.1.26.4</ecNumber>
    </recommendedName>
</protein>
<dbReference type="InterPro" id="IPR002156">
    <property type="entry name" value="RNaseH_domain"/>
</dbReference>
<gene>
    <name evidence="10" type="ORF">N7456_011869</name>
</gene>
<feature type="region of interest" description="Disordered" evidence="8">
    <location>
        <begin position="1"/>
        <end position="30"/>
    </location>
</feature>
<dbReference type="AlphaFoldDB" id="A0A9W9EUM1"/>